<evidence type="ECO:0000313" key="1">
    <source>
        <dbReference type="EMBL" id="KAK3771054.1"/>
    </source>
</evidence>
<comment type="caution">
    <text evidence="1">The sequence shown here is derived from an EMBL/GenBank/DDBJ whole genome shotgun (WGS) entry which is preliminary data.</text>
</comment>
<reference evidence="1" key="1">
    <citation type="journal article" date="2023" name="G3 (Bethesda)">
        <title>A reference genome for the long-term kleptoplast-retaining sea slug Elysia crispata morphotype clarki.</title>
        <authorList>
            <person name="Eastman K.E."/>
            <person name="Pendleton A.L."/>
            <person name="Shaikh M.A."/>
            <person name="Suttiyut T."/>
            <person name="Ogas R."/>
            <person name="Tomko P."/>
            <person name="Gavelis G."/>
            <person name="Widhalm J.R."/>
            <person name="Wisecaver J.H."/>
        </authorList>
    </citation>
    <scope>NUCLEOTIDE SEQUENCE</scope>
    <source>
        <strain evidence="1">ECLA1</strain>
    </source>
</reference>
<sequence length="145" mass="16044">MELFKRCAAWLKIDLSDNGATQSKIRTAEAARLDDFSRKKAMSKGVTLMAVRNPRLSHLGRVRFVGKNVGTGMCVWVGGWVVGVVHYDANVPLLSTINFFTRISGYSDLSNLSHGLGIQENFLMNSFCLDWSFGHSHSCFLASAQ</sequence>
<organism evidence="1 2">
    <name type="scientific">Elysia crispata</name>
    <name type="common">lettuce slug</name>
    <dbReference type="NCBI Taxonomy" id="231223"/>
    <lineage>
        <taxon>Eukaryota</taxon>
        <taxon>Metazoa</taxon>
        <taxon>Spiralia</taxon>
        <taxon>Lophotrochozoa</taxon>
        <taxon>Mollusca</taxon>
        <taxon>Gastropoda</taxon>
        <taxon>Heterobranchia</taxon>
        <taxon>Euthyneura</taxon>
        <taxon>Panpulmonata</taxon>
        <taxon>Sacoglossa</taxon>
        <taxon>Placobranchoidea</taxon>
        <taxon>Plakobranchidae</taxon>
        <taxon>Elysia</taxon>
    </lineage>
</organism>
<name>A0AAE0ZKC0_9GAST</name>
<proteinExistence type="predicted"/>
<protein>
    <submittedName>
        <fullName evidence="1">Uncharacterized protein</fullName>
    </submittedName>
</protein>
<keyword evidence="2" id="KW-1185">Reference proteome</keyword>
<dbReference type="AlphaFoldDB" id="A0AAE0ZKC0"/>
<dbReference type="EMBL" id="JAWDGP010003778">
    <property type="protein sequence ID" value="KAK3771054.1"/>
    <property type="molecule type" value="Genomic_DNA"/>
</dbReference>
<dbReference type="Proteomes" id="UP001283361">
    <property type="component" value="Unassembled WGS sequence"/>
</dbReference>
<gene>
    <name evidence="1" type="ORF">RRG08_002102</name>
</gene>
<accession>A0AAE0ZKC0</accession>
<evidence type="ECO:0000313" key="2">
    <source>
        <dbReference type="Proteomes" id="UP001283361"/>
    </source>
</evidence>